<evidence type="ECO:0000313" key="2">
    <source>
        <dbReference type="Proteomes" id="UP000179005"/>
    </source>
</evidence>
<name>A0A1F4VC08_UNCKA</name>
<dbReference type="AlphaFoldDB" id="A0A1F4VC08"/>
<comment type="caution">
    <text evidence="1">The sequence shown here is derived from an EMBL/GenBank/DDBJ whole genome shotgun (WGS) entry which is preliminary data.</text>
</comment>
<dbReference type="Proteomes" id="UP000179005">
    <property type="component" value="Unassembled WGS sequence"/>
</dbReference>
<protein>
    <submittedName>
        <fullName evidence="1">Uncharacterized protein</fullName>
    </submittedName>
</protein>
<evidence type="ECO:0000313" key="1">
    <source>
        <dbReference type="EMBL" id="OGC54791.1"/>
    </source>
</evidence>
<sequence length="257" mass="28327">MSSEATATASPEQLPKLLETKGSAVKELAEDPEIQKFFGLDEGEIKAVLSDVGLSTEGLIISPQFQSPGFGDAIDRPLIKVSDLETTKASLKHELKHGLHYAICKSLFEAPNNAESFQLLVENVLGDEDFINYLRSKGNEKQKTMFASIEALANEPPSPNAIGDLSWKLGALTYQHAFFVDPGLCESAASFKDEGHLLIVDWINHAFGAMIPGDQYLDGYGNKEYQETFKNASPGQKALLIRKSGYSRWKFFGKYDE</sequence>
<proteinExistence type="predicted"/>
<dbReference type="EMBL" id="MEVC01000013">
    <property type="protein sequence ID" value="OGC54791.1"/>
    <property type="molecule type" value="Genomic_DNA"/>
</dbReference>
<reference evidence="1 2" key="1">
    <citation type="journal article" date="2016" name="Nat. Commun.">
        <title>Thousands of microbial genomes shed light on interconnected biogeochemical processes in an aquifer system.</title>
        <authorList>
            <person name="Anantharaman K."/>
            <person name="Brown C.T."/>
            <person name="Hug L.A."/>
            <person name="Sharon I."/>
            <person name="Castelle C.J."/>
            <person name="Probst A.J."/>
            <person name="Thomas B.C."/>
            <person name="Singh A."/>
            <person name="Wilkins M.J."/>
            <person name="Karaoz U."/>
            <person name="Brodie E.L."/>
            <person name="Williams K.H."/>
            <person name="Hubbard S.S."/>
            <person name="Banfield J.F."/>
        </authorList>
    </citation>
    <scope>NUCLEOTIDE SEQUENCE [LARGE SCALE GENOMIC DNA]</scope>
</reference>
<organism evidence="1 2">
    <name type="scientific">candidate division WWE3 bacterium RIFCSPHIGHO2_01_FULL_48_15</name>
    <dbReference type="NCBI Taxonomy" id="1802619"/>
    <lineage>
        <taxon>Bacteria</taxon>
        <taxon>Katanobacteria</taxon>
    </lineage>
</organism>
<accession>A0A1F4VC08</accession>
<gene>
    <name evidence="1" type="ORF">A2797_00770</name>
</gene>